<keyword evidence="1" id="KW-0472">Membrane</keyword>
<dbReference type="EMBL" id="JACEFB010000006">
    <property type="protein sequence ID" value="MBA2226441.1"/>
    <property type="molecule type" value="Genomic_DNA"/>
</dbReference>
<keyword evidence="1" id="KW-0812">Transmembrane</keyword>
<dbReference type="AlphaFoldDB" id="A0A7V8VEF8"/>
<keyword evidence="3" id="KW-1185">Reference proteome</keyword>
<sequence length="393" mass="46594">MYKLIILSVLTILISIKTNIYQYYDTYIYSSEKSNFLNIICEPFEIYKNAHYSVVTKMYFDTPRWPERHVPTAHSRCTLNVRYPRYQINEETIGQRYFEGKKINLKEHVEILGDDKKVIIKRTEFSGTDKEQNTTYSSWELRKNLLLSNYACIYGYIPNLYETNSLCEVIYKHIDKIIQNVNMKIKDINILHNDNYGEYKINIILHNNRYLIKSINRISKQHHWYKPNTPIFMMSWKDNPDYPESSLNYETELINYDEFKIVDGKLTFTSIHSKLERYHNNGQRVLEETHYKIENISLNHNIPIKIDIPNDTPISIFRYDKDTDSMKTLEGIEYIWRDGQIVKKVPQGVLEKLTGAHFEGGSLWSRGLVVILIFLVLTLTLAAILYRRRRGNT</sequence>
<organism evidence="2 3">
    <name type="scientific">Thermogemmata fonticola</name>
    <dbReference type="NCBI Taxonomy" id="2755323"/>
    <lineage>
        <taxon>Bacteria</taxon>
        <taxon>Pseudomonadati</taxon>
        <taxon>Planctomycetota</taxon>
        <taxon>Planctomycetia</taxon>
        <taxon>Gemmatales</taxon>
        <taxon>Gemmataceae</taxon>
        <taxon>Thermogemmata</taxon>
    </lineage>
</organism>
<protein>
    <submittedName>
        <fullName evidence="2">Uncharacterized protein</fullName>
    </submittedName>
</protein>
<gene>
    <name evidence="2" type="ORF">H0921_09745</name>
</gene>
<accession>A0A7V8VEF8</accession>
<keyword evidence="1" id="KW-1133">Transmembrane helix</keyword>
<evidence type="ECO:0000313" key="3">
    <source>
        <dbReference type="Proteomes" id="UP000542342"/>
    </source>
</evidence>
<proteinExistence type="predicted"/>
<name>A0A7V8VEF8_9BACT</name>
<evidence type="ECO:0000313" key="2">
    <source>
        <dbReference type="EMBL" id="MBA2226441.1"/>
    </source>
</evidence>
<dbReference type="RefSeq" id="WP_194537885.1">
    <property type="nucleotide sequence ID" value="NZ_JACEFB010000006.1"/>
</dbReference>
<reference evidence="2 3" key="1">
    <citation type="submission" date="2020-07" db="EMBL/GenBank/DDBJ databases">
        <title>Thermogemmata thermophila gen. nov., sp. nov., a novel moderate thermophilic planctomycete from a Kamchatka hot spring.</title>
        <authorList>
            <person name="Elcheninov A.G."/>
            <person name="Podosokorskaya O.A."/>
            <person name="Kovaleva O.L."/>
            <person name="Novikov A."/>
            <person name="Bonch-Osmolovskaya E.A."/>
            <person name="Toshchakov S.V."/>
            <person name="Kublanov I.V."/>
        </authorList>
    </citation>
    <scope>NUCLEOTIDE SEQUENCE [LARGE SCALE GENOMIC DNA]</scope>
    <source>
        <strain evidence="2 3">2918</strain>
    </source>
</reference>
<feature type="transmembrane region" description="Helical" evidence="1">
    <location>
        <begin position="363"/>
        <end position="386"/>
    </location>
</feature>
<evidence type="ECO:0000256" key="1">
    <source>
        <dbReference type="SAM" id="Phobius"/>
    </source>
</evidence>
<comment type="caution">
    <text evidence="2">The sequence shown here is derived from an EMBL/GenBank/DDBJ whole genome shotgun (WGS) entry which is preliminary data.</text>
</comment>
<dbReference type="Proteomes" id="UP000542342">
    <property type="component" value="Unassembled WGS sequence"/>
</dbReference>